<dbReference type="PANTHER" id="PTHR45625">
    <property type="entry name" value="PEPTIDYL-PROLYL CIS-TRANS ISOMERASE-RELATED"/>
    <property type="match status" value="1"/>
</dbReference>
<dbReference type="PROSITE" id="PS00170">
    <property type="entry name" value="CSA_PPIASE_1"/>
    <property type="match status" value="1"/>
</dbReference>
<reference evidence="5" key="1">
    <citation type="submission" date="2018-05" db="EMBL/GenBank/DDBJ databases">
        <authorList>
            <person name="Lanie J.A."/>
            <person name="Ng W.-L."/>
            <person name="Kazmierczak K.M."/>
            <person name="Andrzejewski T.M."/>
            <person name="Davidsen T.M."/>
            <person name="Wayne K.J."/>
            <person name="Tettelin H."/>
            <person name="Glass J.I."/>
            <person name="Rusch D."/>
            <person name="Podicherti R."/>
            <person name="Tsui H.-C.T."/>
            <person name="Winkler M.E."/>
        </authorList>
    </citation>
    <scope>NUCLEOTIDE SEQUENCE</scope>
</reference>
<evidence type="ECO:0000256" key="3">
    <source>
        <dbReference type="ARBA" id="ARBA00023235"/>
    </source>
</evidence>
<dbReference type="InterPro" id="IPR044666">
    <property type="entry name" value="Cyclophilin_A-like"/>
</dbReference>
<evidence type="ECO:0000256" key="1">
    <source>
        <dbReference type="ARBA" id="ARBA00013194"/>
    </source>
</evidence>
<dbReference type="PROSITE" id="PS50072">
    <property type="entry name" value="CSA_PPIASE_2"/>
    <property type="match status" value="1"/>
</dbReference>
<dbReference type="InterPro" id="IPR029000">
    <property type="entry name" value="Cyclophilin-like_dom_sf"/>
</dbReference>
<dbReference type="InterPro" id="IPR020892">
    <property type="entry name" value="Cyclophilin-type_PPIase_CS"/>
</dbReference>
<sequence length="690" mass="74757">MALECTLVAVVLGLSCSIDKGVPTDLKVWSAAIDEEDARGSGPSGIQFLSEGLTSPDLALQALSVRALGRFEDPEHLLRIVPLLLSGDVEVRSETVNALGQAVVRTDGDDVADLLFDHLTRETDPDVRGTVARTLGRLTYRTEVQAARTEETLVGLTRNGDFDSHLSTLTGAVMGLEAMARRHPERILSDRAVTRLQELTTFGRDLNESTSERAARVRRVALMALSVFGRVGAEAISGAMEDSDADVRRLATVAIGQEPSREENIQLLVRALSDRSARVRVEAVKLYAVRAPDSEKCPALFRASGDSDVHVAIAALDLLAQPCENRARQNELLRAVASGIEGANSLGWQGPAHALVALASVSPDVAESLLDFFSQHPNVFVRVYAARAAAVLGDLDALEFLTADPAPNVRTVAVQELFGLRGHDVDSVLVNQLDQNDPFLLITVAGLLKETVDPDAAVQPLLDAFRRISLVPRQTARDPRMALLNRIAEVGGPAVAEELEEYVRDYDPIVAGRVALIISQWTGEQRVARPNPLVRVPVPSPEEIDRLKRARVILEMARGGEIEIQLYAGLAPTHAARFWSLASSGYFDGLTFHRVVTNFVLQGGSPGANEYSGDAAYTRDELGLLSHWRGTVGTSTRGRDTGDGQIFINLVDNLRLDHDFTVFGEVVRGMHSVDVVSEGDVITRARVEMP</sequence>
<evidence type="ECO:0000313" key="5">
    <source>
        <dbReference type="EMBL" id="SVA59280.1"/>
    </source>
</evidence>
<accession>A0A381X3T1</accession>
<dbReference type="Pfam" id="PF00160">
    <property type="entry name" value="Pro_isomerase"/>
    <property type="match status" value="1"/>
</dbReference>
<keyword evidence="3" id="KW-0413">Isomerase</keyword>
<evidence type="ECO:0000259" key="4">
    <source>
        <dbReference type="PROSITE" id="PS50072"/>
    </source>
</evidence>
<name>A0A381X3T1_9ZZZZ</name>
<dbReference type="PANTHER" id="PTHR45625:SF4">
    <property type="entry name" value="PEPTIDYLPROLYL ISOMERASE DOMAIN AND WD REPEAT-CONTAINING PROTEIN 1"/>
    <property type="match status" value="1"/>
</dbReference>
<dbReference type="PRINTS" id="PR00153">
    <property type="entry name" value="CSAPPISMRASE"/>
</dbReference>
<dbReference type="CDD" id="cd00317">
    <property type="entry name" value="cyclophilin"/>
    <property type="match status" value="1"/>
</dbReference>
<dbReference type="SUPFAM" id="SSF50891">
    <property type="entry name" value="Cyclophilin-like"/>
    <property type="match status" value="1"/>
</dbReference>
<dbReference type="Gene3D" id="2.40.100.10">
    <property type="entry name" value="Cyclophilin-like"/>
    <property type="match status" value="1"/>
</dbReference>
<dbReference type="Pfam" id="PF13646">
    <property type="entry name" value="HEAT_2"/>
    <property type="match status" value="1"/>
</dbReference>
<dbReference type="EC" id="5.2.1.8" evidence="1"/>
<dbReference type="GO" id="GO:0003755">
    <property type="term" value="F:peptidyl-prolyl cis-trans isomerase activity"/>
    <property type="evidence" value="ECO:0007669"/>
    <property type="project" value="UniProtKB-KW"/>
</dbReference>
<dbReference type="EMBL" id="UINC01013775">
    <property type="protein sequence ID" value="SVA59280.1"/>
    <property type="molecule type" value="Genomic_DNA"/>
</dbReference>
<keyword evidence="2" id="KW-0697">Rotamase</keyword>
<protein>
    <recommendedName>
        <fullName evidence="1">peptidylprolyl isomerase</fullName>
        <ecNumber evidence="1">5.2.1.8</ecNumber>
    </recommendedName>
</protein>
<organism evidence="5">
    <name type="scientific">marine metagenome</name>
    <dbReference type="NCBI Taxonomy" id="408172"/>
    <lineage>
        <taxon>unclassified sequences</taxon>
        <taxon>metagenomes</taxon>
        <taxon>ecological metagenomes</taxon>
    </lineage>
</organism>
<dbReference type="Gene3D" id="1.25.10.10">
    <property type="entry name" value="Leucine-rich Repeat Variant"/>
    <property type="match status" value="3"/>
</dbReference>
<dbReference type="InterPro" id="IPR002130">
    <property type="entry name" value="Cyclophilin-type_PPIase_dom"/>
</dbReference>
<proteinExistence type="predicted"/>
<dbReference type="GO" id="GO:0006457">
    <property type="term" value="P:protein folding"/>
    <property type="evidence" value="ECO:0007669"/>
    <property type="project" value="InterPro"/>
</dbReference>
<feature type="domain" description="PPIase cyclophilin-type" evidence="4">
    <location>
        <begin position="560"/>
        <end position="690"/>
    </location>
</feature>
<dbReference type="SUPFAM" id="SSF48371">
    <property type="entry name" value="ARM repeat"/>
    <property type="match status" value="1"/>
</dbReference>
<dbReference type="InterPro" id="IPR011989">
    <property type="entry name" value="ARM-like"/>
</dbReference>
<evidence type="ECO:0000256" key="2">
    <source>
        <dbReference type="ARBA" id="ARBA00023110"/>
    </source>
</evidence>
<gene>
    <name evidence="5" type="ORF">METZ01_LOCUS112134</name>
</gene>
<dbReference type="AlphaFoldDB" id="A0A381X3T1"/>
<dbReference type="InterPro" id="IPR016024">
    <property type="entry name" value="ARM-type_fold"/>
</dbReference>